<dbReference type="Proteomes" id="UP000748025">
    <property type="component" value="Unassembled WGS sequence"/>
</dbReference>
<feature type="compositionally biased region" description="Polar residues" evidence="1">
    <location>
        <begin position="66"/>
        <end position="81"/>
    </location>
</feature>
<keyword evidence="4" id="KW-1185">Reference proteome</keyword>
<feature type="transmembrane region" description="Helical" evidence="2">
    <location>
        <begin position="819"/>
        <end position="842"/>
    </location>
</feature>
<feature type="transmembrane region" description="Helical" evidence="2">
    <location>
        <begin position="239"/>
        <end position="264"/>
    </location>
</feature>
<feature type="compositionally biased region" description="Low complexity" evidence="1">
    <location>
        <begin position="96"/>
        <end position="117"/>
    </location>
</feature>
<organism evidence="3 4">
    <name type="scientific">Claviceps pusilla</name>
    <dbReference type="NCBI Taxonomy" id="123648"/>
    <lineage>
        <taxon>Eukaryota</taxon>
        <taxon>Fungi</taxon>
        <taxon>Dikarya</taxon>
        <taxon>Ascomycota</taxon>
        <taxon>Pezizomycotina</taxon>
        <taxon>Sordariomycetes</taxon>
        <taxon>Hypocreomycetidae</taxon>
        <taxon>Hypocreales</taxon>
        <taxon>Clavicipitaceae</taxon>
        <taxon>Claviceps</taxon>
    </lineage>
</organism>
<evidence type="ECO:0000256" key="1">
    <source>
        <dbReference type="SAM" id="MobiDB-lite"/>
    </source>
</evidence>
<feature type="transmembrane region" description="Helical" evidence="2">
    <location>
        <begin position="347"/>
        <end position="369"/>
    </location>
</feature>
<name>A0A9P7NCC0_9HYPO</name>
<feature type="compositionally biased region" description="Polar residues" evidence="1">
    <location>
        <begin position="161"/>
        <end position="175"/>
    </location>
</feature>
<keyword evidence="2" id="KW-0812">Transmembrane</keyword>
<protein>
    <recommendedName>
        <fullName evidence="5">Mcm2 3 5 family protein</fullName>
    </recommendedName>
</protein>
<dbReference type="AlphaFoldDB" id="A0A9P7NCC0"/>
<feature type="region of interest" description="Disordered" evidence="1">
    <location>
        <begin position="1"/>
        <end position="31"/>
    </location>
</feature>
<feature type="region of interest" description="Disordered" evidence="1">
    <location>
        <begin position="63"/>
        <end position="176"/>
    </location>
</feature>
<dbReference type="OrthoDB" id="4721035at2759"/>
<proteinExistence type="predicted"/>
<evidence type="ECO:0008006" key="5">
    <source>
        <dbReference type="Google" id="ProtNLM"/>
    </source>
</evidence>
<evidence type="ECO:0000313" key="3">
    <source>
        <dbReference type="EMBL" id="KAG6012861.1"/>
    </source>
</evidence>
<gene>
    <name evidence="3" type="ORF">E4U43_007608</name>
</gene>
<reference evidence="3" key="1">
    <citation type="journal article" date="2020" name="bioRxiv">
        <title>Whole genome comparisons of ergot fungi reveals the divergence and evolution of species within the genus Claviceps are the result of varying mechanisms driving genome evolution and host range expansion.</title>
        <authorList>
            <person name="Wyka S.A."/>
            <person name="Mondo S.J."/>
            <person name="Liu M."/>
            <person name="Dettman J."/>
            <person name="Nalam V."/>
            <person name="Broders K.D."/>
        </authorList>
    </citation>
    <scope>NUCLEOTIDE SEQUENCE</scope>
    <source>
        <strain evidence="3">CCC 602</strain>
    </source>
</reference>
<feature type="transmembrane region" description="Helical" evidence="2">
    <location>
        <begin position="284"/>
        <end position="310"/>
    </location>
</feature>
<evidence type="ECO:0000313" key="4">
    <source>
        <dbReference type="Proteomes" id="UP000748025"/>
    </source>
</evidence>
<keyword evidence="2" id="KW-1133">Transmembrane helix</keyword>
<keyword evidence="2" id="KW-0472">Membrane</keyword>
<accession>A0A9P7NCC0</accession>
<evidence type="ECO:0000256" key="2">
    <source>
        <dbReference type="SAM" id="Phobius"/>
    </source>
</evidence>
<sequence length="941" mass="104594">MANDPVPLRSLDEQGDENLVSPLSSTGVPSTELRISPLQSIFSTRGYERINLDYGDVQAVNERETVSQPQTMPRSSNSSPGINPGKMADINCHGRNPSSNMSSPNPSTSNTPQTSNNYRGSPETSDDTSPRGRFLWGTAPKLQHVFQKVRARGRTGRVSETRSQNHAASPNQETVLNDAATAASPPYAEAKEGLASLSLETDLEPADDGFDDEAFKRKFGEPPSYCCSKRDVRRKWATWIPMIVFVLSIYSTVMSGMWLIVSVVQPQWGHKISSNGQLQPSTATLVTALLAKTIELSFVTVFISLLGQIITRRSFLKRRFGGMTLAEITMRNWVLQPGSLMTHCETIPYAGCTLLGVVTLTASLMAMFYTTASDALVSPKLMNSDWERRLLSGPIAASYANIYYLQDTCPDMFASTPRIPDNDVACMQIQFAGQSHRNLFAFMSTWADIKENGTSVAQELKDRPTGKHSLYENTTMTGAWTDTQYGNVTRNFEKYGRIINNVTMAMPHPGVYAAATAPENAIMQPVDLAGVGEYTIRAGVVSPTINVMCVNMDANELAPLVYTKWPNSNVTATGVGTQVTGPPDWQKSVPPPLNEDGALEYLNRTVVDDIFRWGPKFGRRPPVFSMFPANYNMVANSTMTDSDAIYLLTKSYKLTNYTLCEMRSWVSPYCTTEFRSSGTTGTSMTVVCDNPLDIDAYYRSFSKQPQYPGPSKDWKNVAELWRLALDLNGGTRNNNATNARQLTQLILETPKFLPDLPSMAEALAAFAGTTLVTSSIKTPYRHYWEYQSTQLPHDKTDKFDASLRMQQYTSGHVLYWHKIFYLVLTAVFLISVYCFIHIVYLLKTGFVTDYTEPQNLFALAINSPPSAQLKGSCGGGPEKRDLVVPWRVSYAYSANHYFLEEANDSPWRGKYAREVATTARPVEEDARAMSYKRLSSRKGWL</sequence>
<comment type="caution">
    <text evidence="3">The sequence shown here is derived from an EMBL/GenBank/DDBJ whole genome shotgun (WGS) entry which is preliminary data.</text>
</comment>
<dbReference type="EMBL" id="SRPW01000688">
    <property type="protein sequence ID" value="KAG6012861.1"/>
    <property type="molecule type" value="Genomic_DNA"/>
</dbReference>